<evidence type="ECO:0000313" key="9">
    <source>
        <dbReference type="EMBL" id="MVA74689.1"/>
    </source>
</evidence>
<evidence type="ECO:0000313" key="10">
    <source>
        <dbReference type="Proteomes" id="UP000435304"/>
    </source>
</evidence>
<dbReference type="InterPro" id="IPR010737">
    <property type="entry name" value="4-carb_acid_sugar_kinase_N"/>
</dbReference>
<evidence type="ECO:0000256" key="6">
    <source>
        <dbReference type="ARBA" id="ARBA00023277"/>
    </source>
</evidence>
<dbReference type="Gene3D" id="3.40.50.10840">
    <property type="entry name" value="Putative sugar-binding, N-terminal domain"/>
    <property type="match status" value="1"/>
</dbReference>
<dbReference type="InterPro" id="IPR037051">
    <property type="entry name" value="4-carb_acid_sugar_kinase_N_sf"/>
</dbReference>
<protein>
    <submittedName>
        <fullName evidence="9">Four-carbon acid sugar kinase family protein</fullName>
    </submittedName>
</protein>
<dbReference type="GO" id="GO:0005524">
    <property type="term" value="F:ATP binding"/>
    <property type="evidence" value="ECO:0007669"/>
    <property type="project" value="UniProtKB-KW"/>
</dbReference>
<dbReference type="Gene3D" id="3.40.980.20">
    <property type="entry name" value="Four-carbon acid sugar kinase, nucleotide binding domain"/>
    <property type="match status" value="1"/>
</dbReference>
<dbReference type="InterPro" id="IPR031475">
    <property type="entry name" value="NBD_C"/>
</dbReference>
<evidence type="ECO:0000256" key="1">
    <source>
        <dbReference type="ARBA" id="ARBA00005715"/>
    </source>
</evidence>
<keyword evidence="5" id="KW-0067">ATP-binding</keyword>
<dbReference type="InterPro" id="IPR042213">
    <property type="entry name" value="NBD_C_sf"/>
</dbReference>
<name>A0A6A9UZZ3_9ACTN</name>
<keyword evidence="6" id="KW-0119">Carbohydrate metabolism</keyword>
<dbReference type="GO" id="GO:0016301">
    <property type="term" value="F:kinase activity"/>
    <property type="evidence" value="ECO:0007669"/>
    <property type="project" value="UniProtKB-KW"/>
</dbReference>
<dbReference type="RefSeq" id="WP_197429677.1">
    <property type="nucleotide sequence ID" value="NZ_WPCU01000003.1"/>
</dbReference>
<comment type="similarity">
    <text evidence="1">Belongs to the four-carbon acid sugar kinase family.</text>
</comment>
<dbReference type="Proteomes" id="UP000435304">
    <property type="component" value="Unassembled WGS sequence"/>
</dbReference>
<dbReference type="EMBL" id="WPCU01000003">
    <property type="protein sequence ID" value="MVA74689.1"/>
    <property type="molecule type" value="Genomic_DNA"/>
</dbReference>
<reference evidence="9 10" key="1">
    <citation type="submission" date="2019-12" db="EMBL/GenBank/DDBJ databases">
        <title>Auraticoccus cholistani sp. nov., an actinomycete isolated from soil of Cholistan desert.</title>
        <authorList>
            <person name="Cheema M.T."/>
        </authorList>
    </citation>
    <scope>NUCLEOTIDE SEQUENCE [LARGE SCALE GENOMIC DNA]</scope>
    <source>
        <strain evidence="9 10">F435</strain>
    </source>
</reference>
<comment type="caution">
    <text evidence="9">The sequence shown here is derived from an EMBL/GenBank/DDBJ whole genome shotgun (WGS) entry which is preliminary data.</text>
</comment>
<dbReference type="SUPFAM" id="SSF142764">
    <property type="entry name" value="YgbK-like"/>
    <property type="match status" value="1"/>
</dbReference>
<evidence type="ECO:0000259" key="8">
    <source>
        <dbReference type="Pfam" id="PF17042"/>
    </source>
</evidence>
<feature type="domain" description="Four-carbon acid sugar kinase N-terminal" evidence="7">
    <location>
        <begin position="7"/>
        <end position="244"/>
    </location>
</feature>
<dbReference type="Pfam" id="PF07005">
    <property type="entry name" value="SBD_N"/>
    <property type="match status" value="1"/>
</dbReference>
<evidence type="ECO:0000256" key="2">
    <source>
        <dbReference type="ARBA" id="ARBA00022679"/>
    </source>
</evidence>
<keyword evidence="10" id="KW-1185">Reference proteome</keyword>
<proteinExistence type="inferred from homology"/>
<accession>A0A6A9UZZ3</accession>
<keyword evidence="4 9" id="KW-0418">Kinase</keyword>
<keyword evidence="2" id="KW-0808">Transferase</keyword>
<dbReference type="Pfam" id="PF17042">
    <property type="entry name" value="NBD_C"/>
    <property type="match status" value="1"/>
</dbReference>
<feature type="domain" description="Four-carbon acid sugar kinase nucleotide binding" evidence="8">
    <location>
        <begin position="268"/>
        <end position="419"/>
    </location>
</feature>
<gene>
    <name evidence="9" type="ORF">GC722_01370</name>
</gene>
<dbReference type="AlphaFoldDB" id="A0A6A9UZZ3"/>
<evidence type="ECO:0000256" key="5">
    <source>
        <dbReference type="ARBA" id="ARBA00022840"/>
    </source>
</evidence>
<evidence type="ECO:0000256" key="4">
    <source>
        <dbReference type="ARBA" id="ARBA00022777"/>
    </source>
</evidence>
<evidence type="ECO:0000256" key="3">
    <source>
        <dbReference type="ARBA" id="ARBA00022741"/>
    </source>
</evidence>
<keyword evidence="3" id="KW-0547">Nucleotide-binding</keyword>
<sequence>MTSPRVCFYADDFTGAVDALLQFTRAGWRGRLLLGAPDAAGLAEQAEGQDVLGVAGTARSLGPAELEAQVRPVLADLAALGPEVVQYKACSTADSSPDVGNLGRVVEIGRELLGQRCVPLLFAQPDFGRWTVFGHHFAAEAGRVHRLDRQPTMSTHPATPMTESDLALHLGRQTALPVGSLPWNGYTDAAAVTRALQQAPEAALVLDALTDEHLRLLATAVLGLRTGSGAPVFAVGSGGLSAGLAAALGAAPASAPAPAPRPAGGPVLAVSGSCSGQTRRQVEHARAAGWLVLPLPLQDADPVAAVTGPALDALTQGRSVVVASAVDGPTATPVPVAEVAGALAAVTRAAVTAGLTSRVVVCGGDTSSRVTTLLTATSLEVVANPVGNVVLGRLTTADPALDGLEVLLKGGQVGPVDLLELVRNLGGTR</sequence>
<organism evidence="9 10">
    <name type="scientific">Auraticoccus cholistanensis</name>
    <dbReference type="NCBI Taxonomy" id="2656650"/>
    <lineage>
        <taxon>Bacteria</taxon>
        <taxon>Bacillati</taxon>
        <taxon>Actinomycetota</taxon>
        <taxon>Actinomycetes</taxon>
        <taxon>Propionibacteriales</taxon>
        <taxon>Propionibacteriaceae</taxon>
        <taxon>Auraticoccus</taxon>
    </lineage>
</organism>
<evidence type="ECO:0000259" key="7">
    <source>
        <dbReference type="Pfam" id="PF07005"/>
    </source>
</evidence>